<dbReference type="PANTHER" id="PTHR42695">
    <property type="entry name" value="GLUTAMINE AMIDOTRANSFERASE YLR126C-RELATED"/>
    <property type="match status" value="1"/>
</dbReference>
<dbReference type="AlphaFoldDB" id="A0A1N7MZE5"/>
<dbReference type="InterPro" id="IPR044992">
    <property type="entry name" value="ChyE-like"/>
</dbReference>
<proteinExistence type="predicted"/>
<dbReference type="GO" id="GO:0005829">
    <property type="term" value="C:cytosol"/>
    <property type="evidence" value="ECO:0007669"/>
    <property type="project" value="TreeGrafter"/>
</dbReference>
<dbReference type="OrthoDB" id="7365442at2"/>
<dbReference type="EMBL" id="FTOA01000004">
    <property type="protein sequence ID" value="SIS91486.1"/>
    <property type="molecule type" value="Genomic_DNA"/>
</dbReference>
<dbReference type="RefSeq" id="WP_076400864.1">
    <property type="nucleotide sequence ID" value="NZ_FTOA01000004.1"/>
</dbReference>
<dbReference type="SUPFAM" id="SSF52317">
    <property type="entry name" value="Class I glutamine amidotransferase-like"/>
    <property type="match status" value="1"/>
</dbReference>
<dbReference type="InterPro" id="IPR017926">
    <property type="entry name" value="GATASE"/>
</dbReference>
<name>A0A1N7MZE5_9PROT</name>
<feature type="domain" description="Glutamine amidotransferase" evidence="1">
    <location>
        <begin position="24"/>
        <end position="182"/>
    </location>
</feature>
<dbReference type="PROSITE" id="PS51273">
    <property type="entry name" value="GATASE_TYPE_1"/>
    <property type="match status" value="1"/>
</dbReference>
<dbReference type="InterPro" id="IPR029062">
    <property type="entry name" value="Class_I_gatase-like"/>
</dbReference>
<evidence type="ECO:0000259" key="1">
    <source>
        <dbReference type="Pfam" id="PF00117"/>
    </source>
</evidence>
<accession>A0A1N7MZE5</accession>
<dbReference type="CDD" id="cd01741">
    <property type="entry name" value="GATase1_1"/>
    <property type="match status" value="1"/>
</dbReference>
<evidence type="ECO:0000313" key="3">
    <source>
        <dbReference type="Proteomes" id="UP000185678"/>
    </source>
</evidence>
<gene>
    <name evidence="2" type="ORF">SAMN05421779_104456</name>
</gene>
<keyword evidence="3" id="KW-1185">Reference proteome</keyword>
<dbReference type="Pfam" id="PF00117">
    <property type="entry name" value="GATase"/>
    <property type="match status" value="1"/>
</dbReference>
<evidence type="ECO:0000313" key="2">
    <source>
        <dbReference type="EMBL" id="SIS91486.1"/>
    </source>
</evidence>
<organism evidence="2 3">
    <name type="scientific">Insolitispirillum peregrinum</name>
    <dbReference type="NCBI Taxonomy" id="80876"/>
    <lineage>
        <taxon>Bacteria</taxon>
        <taxon>Pseudomonadati</taxon>
        <taxon>Pseudomonadota</taxon>
        <taxon>Alphaproteobacteria</taxon>
        <taxon>Rhodospirillales</taxon>
        <taxon>Novispirillaceae</taxon>
        <taxon>Insolitispirillum</taxon>
    </lineage>
</organism>
<dbReference type="STRING" id="80876.SAMN05421779_104456"/>
<dbReference type="NCBIfam" id="NF005458">
    <property type="entry name" value="PRK07053.1"/>
    <property type="match status" value="1"/>
</dbReference>
<reference evidence="2 3" key="1">
    <citation type="submission" date="2017-01" db="EMBL/GenBank/DDBJ databases">
        <authorList>
            <person name="Mah S.A."/>
            <person name="Swanson W.J."/>
            <person name="Moy G.W."/>
            <person name="Vacquier V.D."/>
        </authorList>
    </citation>
    <scope>NUCLEOTIDE SEQUENCE [LARGE SCALE GENOMIC DNA]</scope>
    <source>
        <strain evidence="2 3">DSM 11589</strain>
    </source>
</reference>
<protein>
    <submittedName>
        <fullName evidence="2">GMP synthase (Glutamine-hydrolysing)</fullName>
    </submittedName>
</protein>
<dbReference type="Proteomes" id="UP000185678">
    <property type="component" value="Unassembled WGS sequence"/>
</dbReference>
<dbReference type="PANTHER" id="PTHR42695:SF5">
    <property type="entry name" value="GLUTAMINE AMIDOTRANSFERASE YLR126C-RELATED"/>
    <property type="match status" value="1"/>
</dbReference>
<dbReference type="Gene3D" id="3.40.50.880">
    <property type="match status" value="1"/>
</dbReference>
<sequence>MTRQALALQHVAFETLGTFEAVLQQAGYQVQYHDVGQQDLSGLDPLAADLLVILGGPVGVYEQAAYPFLATEQVLIRQRLAAGKPTLGICLGAQQIAHALGARVAPGGEKEIGFAPLTLGAAGYASPLRHLDGVPVLHWHGDAFEVPAAAVALASTAVCPQAFAIGTTVLAMQFHPEADTSNGLESWLIGHACELAAAGIDPNRLRTEAQQHGATLREAGRRLLTEWLEALP</sequence>